<evidence type="ECO:0000259" key="8">
    <source>
        <dbReference type="PROSITE" id="PS50850"/>
    </source>
</evidence>
<feature type="transmembrane region" description="Helical" evidence="7">
    <location>
        <begin position="73"/>
        <end position="90"/>
    </location>
</feature>
<dbReference type="InterPro" id="IPR036259">
    <property type="entry name" value="MFS_trans_sf"/>
</dbReference>
<reference evidence="9 10" key="1">
    <citation type="submission" date="2018-07" db="EMBL/GenBank/DDBJ databases">
        <title>Dyella monticola sp. nov. and Dyella psychrodurans sp. nov. isolated from monsoon evergreen broad-leaved forest soil of Dinghu Mountain, China.</title>
        <authorList>
            <person name="Gao Z."/>
            <person name="Qiu L."/>
        </authorList>
    </citation>
    <scope>NUCLEOTIDE SEQUENCE [LARGE SCALE GENOMIC DNA]</scope>
    <source>
        <strain evidence="9 10">4MSK11</strain>
    </source>
</reference>
<keyword evidence="4 7" id="KW-0812">Transmembrane</keyword>
<comment type="caution">
    <text evidence="9">The sequence shown here is derived from an EMBL/GenBank/DDBJ whole genome shotgun (WGS) entry which is preliminary data.</text>
</comment>
<protein>
    <submittedName>
        <fullName evidence="9">MFS transporter</fullName>
    </submittedName>
</protein>
<evidence type="ECO:0000313" key="10">
    <source>
        <dbReference type="Proteomes" id="UP000255334"/>
    </source>
</evidence>
<dbReference type="InterPro" id="IPR011701">
    <property type="entry name" value="MFS"/>
</dbReference>
<keyword evidence="2" id="KW-0813">Transport</keyword>
<feature type="transmembrane region" description="Helical" evidence="7">
    <location>
        <begin position="319"/>
        <end position="339"/>
    </location>
</feature>
<feature type="transmembrane region" description="Helical" evidence="7">
    <location>
        <begin position="424"/>
        <end position="445"/>
    </location>
</feature>
<dbReference type="SUPFAM" id="SSF103473">
    <property type="entry name" value="MFS general substrate transporter"/>
    <property type="match status" value="1"/>
</dbReference>
<evidence type="ECO:0000256" key="7">
    <source>
        <dbReference type="SAM" id="Phobius"/>
    </source>
</evidence>
<evidence type="ECO:0000256" key="5">
    <source>
        <dbReference type="ARBA" id="ARBA00022989"/>
    </source>
</evidence>
<dbReference type="Pfam" id="PF07690">
    <property type="entry name" value="MFS_1"/>
    <property type="match status" value="1"/>
</dbReference>
<feature type="transmembrane region" description="Helical" evidence="7">
    <location>
        <begin position="217"/>
        <end position="238"/>
    </location>
</feature>
<feature type="transmembrane region" description="Helical" evidence="7">
    <location>
        <begin position="500"/>
        <end position="520"/>
    </location>
</feature>
<dbReference type="Proteomes" id="UP000255334">
    <property type="component" value="Unassembled WGS sequence"/>
</dbReference>
<sequence length="534" mass="55137">MSQIGKPPCEEGVILSGPSAVPCARSSRRWTLVAAILGSSLAFIDGTVVNVALPAIQRELGATTSDAQWVMESYALFLASLLLVGGALGDRFGRKRIFMIGTGMFTLASIGCSLSTAVMPLIAARAVQGVGAAMLIPGSLALISATFPTSERGGAIGTWSAFSGITAAIGPVIGGFLVEHYSWNMAFLVNAPIGVVLWVICAAKVPESKGDQGTGSSIDVLGASLVTVGLAGLVFAFIEAPARGWSATPVWVAVVIGLLALALFVRVEARIASPMLPLKLFSERDFAGANILTALLYAALGGSLFFLPLNLIQVQGYGATVAGAALLPFIAIMFALSRWAGSLVDRFGPRLPLVVGPFIASIGFAMFALASAGSGYWTAFFPAICVLGLGMSITVAPLTTTVMNSVDKQLAGTASGINNAVSRAAALLAIALFGFLLTSVFNAILNGELARLHAPPGLVTSVIVQREKLAGIVIPGGYEEATTTVLRHAIKMSFVAGFRWVMVVASGLALLSAISAGIFIQEKLVVRAPSAERP</sequence>
<keyword evidence="5 7" id="KW-1133">Transmembrane helix</keyword>
<feature type="transmembrane region" description="Helical" evidence="7">
    <location>
        <begin position="244"/>
        <end position="265"/>
    </location>
</feature>
<dbReference type="PANTHER" id="PTHR42718">
    <property type="entry name" value="MAJOR FACILITATOR SUPERFAMILY MULTIDRUG TRANSPORTER MFSC"/>
    <property type="match status" value="1"/>
</dbReference>
<dbReference type="OrthoDB" id="2412976at2"/>
<dbReference type="GO" id="GO:0022857">
    <property type="term" value="F:transmembrane transporter activity"/>
    <property type="evidence" value="ECO:0007669"/>
    <property type="project" value="InterPro"/>
</dbReference>
<evidence type="ECO:0000256" key="1">
    <source>
        <dbReference type="ARBA" id="ARBA00004651"/>
    </source>
</evidence>
<evidence type="ECO:0000256" key="2">
    <source>
        <dbReference type="ARBA" id="ARBA00022448"/>
    </source>
</evidence>
<feature type="transmembrane region" description="Helical" evidence="7">
    <location>
        <begin position="159"/>
        <end position="178"/>
    </location>
</feature>
<feature type="transmembrane region" description="Helical" evidence="7">
    <location>
        <begin position="129"/>
        <end position="147"/>
    </location>
</feature>
<feature type="transmembrane region" description="Helical" evidence="7">
    <location>
        <begin position="97"/>
        <end position="123"/>
    </location>
</feature>
<dbReference type="Gene3D" id="1.20.1250.20">
    <property type="entry name" value="MFS general substrate transporter like domains"/>
    <property type="match status" value="1"/>
</dbReference>
<dbReference type="AlphaFoldDB" id="A0A370XCT3"/>
<feature type="transmembrane region" description="Helical" evidence="7">
    <location>
        <begin position="286"/>
        <end position="307"/>
    </location>
</feature>
<evidence type="ECO:0000256" key="6">
    <source>
        <dbReference type="ARBA" id="ARBA00023136"/>
    </source>
</evidence>
<dbReference type="PANTHER" id="PTHR42718:SF42">
    <property type="entry name" value="EXPORT PROTEIN"/>
    <property type="match status" value="1"/>
</dbReference>
<keyword evidence="10" id="KW-1185">Reference proteome</keyword>
<feature type="transmembrane region" description="Helical" evidence="7">
    <location>
        <begin position="184"/>
        <end position="205"/>
    </location>
</feature>
<dbReference type="PROSITE" id="PS50850">
    <property type="entry name" value="MFS"/>
    <property type="match status" value="1"/>
</dbReference>
<dbReference type="NCBIfam" id="TIGR00711">
    <property type="entry name" value="efflux_EmrB"/>
    <property type="match status" value="1"/>
</dbReference>
<dbReference type="RefSeq" id="WP_115476318.1">
    <property type="nucleotide sequence ID" value="NZ_QRBF01000001.1"/>
</dbReference>
<evidence type="ECO:0000256" key="3">
    <source>
        <dbReference type="ARBA" id="ARBA00022475"/>
    </source>
</evidence>
<feature type="domain" description="Major facilitator superfamily (MFS) profile" evidence="8">
    <location>
        <begin position="31"/>
        <end position="524"/>
    </location>
</feature>
<dbReference type="InterPro" id="IPR004638">
    <property type="entry name" value="EmrB-like"/>
</dbReference>
<evidence type="ECO:0000256" key="4">
    <source>
        <dbReference type="ARBA" id="ARBA00022692"/>
    </source>
</evidence>
<dbReference type="PRINTS" id="PR01036">
    <property type="entry name" value="TCRTETB"/>
</dbReference>
<feature type="transmembrane region" description="Helical" evidence="7">
    <location>
        <begin position="379"/>
        <end position="403"/>
    </location>
</feature>
<organism evidence="9 10">
    <name type="scientific">Dyella psychrodurans</name>
    <dbReference type="NCBI Taxonomy" id="1927960"/>
    <lineage>
        <taxon>Bacteria</taxon>
        <taxon>Pseudomonadati</taxon>
        <taxon>Pseudomonadota</taxon>
        <taxon>Gammaproteobacteria</taxon>
        <taxon>Lysobacterales</taxon>
        <taxon>Rhodanobacteraceae</taxon>
        <taxon>Dyella</taxon>
    </lineage>
</organism>
<dbReference type="GO" id="GO:0005886">
    <property type="term" value="C:plasma membrane"/>
    <property type="evidence" value="ECO:0007669"/>
    <property type="project" value="UniProtKB-SubCell"/>
</dbReference>
<keyword evidence="6 7" id="KW-0472">Membrane</keyword>
<name>A0A370XCT3_9GAMM</name>
<proteinExistence type="predicted"/>
<dbReference type="EMBL" id="QRBF01000001">
    <property type="protein sequence ID" value="RDS86067.1"/>
    <property type="molecule type" value="Genomic_DNA"/>
</dbReference>
<dbReference type="Gene3D" id="1.20.1720.10">
    <property type="entry name" value="Multidrug resistance protein D"/>
    <property type="match status" value="1"/>
</dbReference>
<dbReference type="InterPro" id="IPR020846">
    <property type="entry name" value="MFS_dom"/>
</dbReference>
<keyword evidence="3" id="KW-1003">Cell membrane</keyword>
<evidence type="ECO:0000313" key="9">
    <source>
        <dbReference type="EMBL" id="RDS86067.1"/>
    </source>
</evidence>
<comment type="subcellular location">
    <subcellularLocation>
        <location evidence="1">Cell membrane</location>
        <topology evidence="1">Multi-pass membrane protein</topology>
    </subcellularLocation>
</comment>
<gene>
    <name evidence="9" type="ORF">DWU99_01995</name>
</gene>
<dbReference type="CDD" id="cd17321">
    <property type="entry name" value="MFS_MMR_MDR_like"/>
    <property type="match status" value="1"/>
</dbReference>
<feature type="transmembrane region" description="Helical" evidence="7">
    <location>
        <begin position="351"/>
        <end position="373"/>
    </location>
</feature>
<accession>A0A370XCT3</accession>
<feature type="transmembrane region" description="Helical" evidence="7">
    <location>
        <begin position="32"/>
        <end position="53"/>
    </location>
</feature>